<feature type="compositionally biased region" description="Polar residues" evidence="1">
    <location>
        <begin position="21"/>
        <end position="37"/>
    </location>
</feature>
<evidence type="ECO:0000313" key="2">
    <source>
        <dbReference type="EMBL" id="CAI9179010.1"/>
    </source>
</evidence>
<proteinExistence type="predicted"/>
<feature type="compositionally biased region" description="Low complexity" evidence="1">
    <location>
        <begin position="272"/>
        <end position="286"/>
    </location>
</feature>
<sequence length="365" mass="38408">MLSAPSMQAPAHPGRVGTGGSQASRQAPTRPRTTCRTQEACLEEGPLAKLEGCWAVRRREDFPARGTEPVGEGTGPWWVGRRCREGLSSGLCGALVMVLRWPHSQDTEILRDTQAITWAPNTPFLTSTEQRPDFPLAVAITRPSQDRPSLLACGLGVPAWDPSSSAPGGEDVLTPVLRPKSGLCGPESSEDLKSEPRRSPLSACFSKQPLRTVLPAKRGAAGREGGSGGSRHRAGRVLLAPGHLPSLAALPAAGRPRDAHTCTVRARGDAHLPALRARPPQAAAPQDTRLTGSVTGAGTRDRGAWGGGGRRREAHDREKVVPNGKSSWVAFPGLLVPPFLPESKSPVADLCGTDGDVTQSARAGP</sequence>
<protein>
    <submittedName>
        <fullName evidence="2">Uncharacterized protein</fullName>
    </submittedName>
</protein>
<reference evidence="2" key="1">
    <citation type="submission" date="2023-04" db="EMBL/GenBank/DDBJ databases">
        <authorList>
            <consortium name="ELIXIR-Norway"/>
        </authorList>
    </citation>
    <scope>NUCLEOTIDE SEQUENCE [LARGE SCALE GENOMIC DNA]</scope>
</reference>
<feature type="region of interest" description="Disordered" evidence="1">
    <location>
        <begin position="1"/>
        <end position="37"/>
    </location>
</feature>
<dbReference type="Proteomes" id="UP001176941">
    <property type="component" value="Chromosome 8"/>
</dbReference>
<feature type="region of interest" description="Disordered" evidence="1">
    <location>
        <begin position="163"/>
        <end position="234"/>
    </location>
</feature>
<evidence type="ECO:0000313" key="3">
    <source>
        <dbReference type="Proteomes" id="UP001176941"/>
    </source>
</evidence>
<feature type="compositionally biased region" description="Basic and acidic residues" evidence="1">
    <location>
        <begin position="310"/>
        <end position="320"/>
    </location>
</feature>
<feature type="compositionally biased region" description="Polar residues" evidence="1">
    <location>
        <begin position="356"/>
        <end position="365"/>
    </location>
</feature>
<feature type="region of interest" description="Disordered" evidence="1">
    <location>
        <begin position="272"/>
        <end position="321"/>
    </location>
</feature>
<name>A0ABN8ZYJ1_RANTA</name>
<evidence type="ECO:0000256" key="1">
    <source>
        <dbReference type="SAM" id="MobiDB-lite"/>
    </source>
</evidence>
<keyword evidence="3" id="KW-1185">Reference proteome</keyword>
<dbReference type="EMBL" id="OX459944">
    <property type="protein sequence ID" value="CAI9179010.1"/>
    <property type="molecule type" value="Genomic_DNA"/>
</dbReference>
<feature type="region of interest" description="Disordered" evidence="1">
    <location>
        <begin position="342"/>
        <end position="365"/>
    </location>
</feature>
<accession>A0ABN8ZYJ1</accession>
<gene>
    <name evidence="2" type="ORF">MRATA1EN1_LOCUS27972</name>
</gene>
<organism evidence="2 3">
    <name type="scientific">Rangifer tarandus platyrhynchus</name>
    <name type="common">Svalbard reindeer</name>
    <dbReference type="NCBI Taxonomy" id="3082113"/>
    <lineage>
        <taxon>Eukaryota</taxon>
        <taxon>Metazoa</taxon>
        <taxon>Chordata</taxon>
        <taxon>Craniata</taxon>
        <taxon>Vertebrata</taxon>
        <taxon>Euteleostomi</taxon>
        <taxon>Mammalia</taxon>
        <taxon>Eutheria</taxon>
        <taxon>Laurasiatheria</taxon>
        <taxon>Artiodactyla</taxon>
        <taxon>Ruminantia</taxon>
        <taxon>Pecora</taxon>
        <taxon>Cervidae</taxon>
        <taxon>Odocoileinae</taxon>
        <taxon>Rangifer</taxon>
    </lineage>
</organism>